<keyword evidence="6" id="KW-0949">S-adenosyl-L-methionine</keyword>
<dbReference type="InterPro" id="IPR014776">
    <property type="entry name" value="4pyrrole_Mease_sub2"/>
</dbReference>
<dbReference type="InterPro" id="IPR050161">
    <property type="entry name" value="Siro_Cobalamin_biosynth"/>
</dbReference>
<keyword evidence="12" id="KW-1185">Reference proteome</keyword>
<evidence type="ECO:0000313" key="11">
    <source>
        <dbReference type="EMBL" id="GAA0537568.1"/>
    </source>
</evidence>
<name>A0ABN1D918_9GAMM</name>
<comment type="pathway">
    <text evidence="8">Porphyrin-containing compound metabolism; siroheme biosynthesis; precorrin-2 from uroporphyrinogen III: step 1/1.</text>
</comment>
<organism evidence="11 12">
    <name type="scientific">Rheinheimera aquimaris</name>
    <dbReference type="NCBI Taxonomy" id="412437"/>
    <lineage>
        <taxon>Bacteria</taxon>
        <taxon>Pseudomonadati</taxon>
        <taxon>Pseudomonadota</taxon>
        <taxon>Gammaproteobacteria</taxon>
        <taxon>Chromatiales</taxon>
        <taxon>Chromatiaceae</taxon>
        <taxon>Rheinheimera</taxon>
    </lineage>
</organism>
<dbReference type="NCBIfam" id="NF004790">
    <property type="entry name" value="PRK06136.1"/>
    <property type="match status" value="1"/>
</dbReference>
<dbReference type="Pfam" id="PF00590">
    <property type="entry name" value="TP_methylase"/>
    <property type="match status" value="1"/>
</dbReference>
<keyword evidence="5 9" id="KW-0808">Transferase</keyword>
<protein>
    <recommendedName>
        <fullName evidence="3">uroporphyrinogen-III C-methyltransferase</fullName>
        <ecNumber evidence="3">2.1.1.107</ecNumber>
    </recommendedName>
</protein>
<dbReference type="PANTHER" id="PTHR45790:SF3">
    <property type="entry name" value="S-ADENOSYL-L-METHIONINE-DEPENDENT UROPORPHYRINOGEN III METHYLTRANSFERASE, CHLOROPLASTIC"/>
    <property type="match status" value="1"/>
</dbReference>
<proteinExistence type="inferred from homology"/>
<evidence type="ECO:0000256" key="2">
    <source>
        <dbReference type="ARBA" id="ARBA00005879"/>
    </source>
</evidence>
<evidence type="ECO:0000256" key="1">
    <source>
        <dbReference type="ARBA" id="ARBA00004953"/>
    </source>
</evidence>
<evidence type="ECO:0000256" key="8">
    <source>
        <dbReference type="ARBA" id="ARBA00025705"/>
    </source>
</evidence>
<dbReference type="InterPro" id="IPR003043">
    <property type="entry name" value="Uropor_MeTrfase_CS"/>
</dbReference>
<dbReference type="Proteomes" id="UP001501169">
    <property type="component" value="Unassembled WGS sequence"/>
</dbReference>
<evidence type="ECO:0000256" key="3">
    <source>
        <dbReference type="ARBA" id="ARBA00012162"/>
    </source>
</evidence>
<dbReference type="PROSITE" id="PS00839">
    <property type="entry name" value="SUMT_1"/>
    <property type="match status" value="1"/>
</dbReference>
<dbReference type="Gene3D" id="3.30.950.10">
    <property type="entry name" value="Methyltransferase, Cobalt-precorrin-4 Transmethylase, Domain 2"/>
    <property type="match status" value="1"/>
</dbReference>
<comment type="pathway">
    <text evidence="1">Cofactor biosynthesis; adenosylcobalamin biosynthesis.</text>
</comment>
<dbReference type="InterPro" id="IPR006366">
    <property type="entry name" value="CobA/CysG_C"/>
</dbReference>
<sequence>MLVTHQNSDVGHSGKSGEVALVGAGPGAADLLTLRALNLIQQADAVVYDRLVSTEVLALIPADCQRFDVGKSRGQHSCSQAQIGALLLKLARQGLRVVRLKGGDPAIFGRLAEELDVLSKAGVSWQIVPGISAASGCAASSGIPLTERGVAQQLRFISAVDKDCNTGQDWASLAKPGQTLVFYMGLRALEEICKQLIAHGLAADWPLLLVENGSRPEQRCLLSTLSAALVDAQNMALKSPCLIMVGEVVLRHPQAIDLAASVWPKSSKTLAA</sequence>
<dbReference type="PANTHER" id="PTHR45790">
    <property type="entry name" value="SIROHEME SYNTHASE-RELATED"/>
    <property type="match status" value="1"/>
</dbReference>
<evidence type="ECO:0000313" key="12">
    <source>
        <dbReference type="Proteomes" id="UP001501169"/>
    </source>
</evidence>
<dbReference type="RefSeq" id="WP_226765895.1">
    <property type="nucleotide sequence ID" value="NZ_BAAAEO010000001.1"/>
</dbReference>
<dbReference type="InterPro" id="IPR014777">
    <property type="entry name" value="4pyrrole_Mease_sub1"/>
</dbReference>
<keyword evidence="4 9" id="KW-0489">Methyltransferase</keyword>
<keyword evidence="7" id="KW-0627">Porphyrin biosynthesis</keyword>
<dbReference type="PROSITE" id="PS00840">
    <property type="entry name" value="SUMT_2"/>
    <property type="match status" value="1"/>
</dbReference>
<dbReference type="Gene3D" id="3.40.1010.10">
    <property type="entry name" value="Cobalt-precorrin-4 Transmethylase, Domain 1"/>
    <property type="match status" value="1"/>
</dbReference>
<dbReference type="CDD" id="cd11642">
    <property type="entry name" value="SUMT"/>
    <property type="match status" value="1"/>
</dbReference>
<evidence type="ECO:0000259" key="10">
    <source>
        <dbReference type="Pfam" id="PF00590"/>
    </source>
</evidence>
<evidence type="ECO:0000256" key="4">
    <source>
        <dbReference type="ARBA" id="ARBA00022603"/>
    </source>
</evidence>
<dbReference type="EMBL" id="BAAAEO010000001">
    <property type="protein sequence ID" value="GAA0537568.1"/>
    <property type="molecule type" value="Genomic_DNA"/>
</dbReference>
<dbReference type="InterPro" id="IPR035996">
    <property type="entry name" value="4pyrrol_Methylase_sf"/>
</dbReference>
<reference evidence="11 12" key="1">
    <citation type="journal article" date="2019" name="Int. J. Syst. Evol. Microbiol.">
        <title>The Global Catalogue of Microorganisms (GCM) 10K type strain sequencing project: providing services to taxonomists for standard genome sequencing and annotation.</title>
        <authorList>
            <consortium name="The Broad Institute Genomics Platform"/>
            <consortium name="The Broad Institute Genome Sequencing Center for Infectious Disease"/>
            <person name="Wu L."/>
            <person name="Ma J."/>
        </authorList>
    </citation>
    <scope>NUCLEOTIDE SEQUENCE [LARGE SCALE GENOMIC DNA]</scope>
    <source>
        <strain evidence="11 12">JCM 14331</strain>
    </source>
</reference>
<dbReference type="NCBIfam" id="TIGR01469">
    <property type="entry name" value="cobA_cysG_Cterm"/>
    <property type="match status" value="1"/>
</dbReference>
<feature type="domain" description="Tetrapyrrole methylase" evidence="10">
    <location>
        <begin position="19"/>
        <end position="226"/>
    </location>
</feature>
<evidence type="ECO:0000256" key="7">
    <source>
        <dbReference type="ARBA" id="ARBA00023244"/>
    </source>
</evidence>
<comment type="caution">
    <text evidence="11">The sequence shown here is derived from an EMBL/GenBank/DDBJ whole genome shotgun (WGS) entry which is preliminary data.</text>
</comment>
<gene>
    <name evidence="11" type="ORF">GCM10009098_01280</name>
</gene>
<comment type="similarity">
    <text evidence="2 9">Belongs to the precorrin methyltransferase family.</text>
</comment>
<dbReference type="SUPFAM" id="SSF53790">
    <property type="entry name" value="Tetrapyrrole methylase"/>
    <property type="match status" value="1"/>
</dbReference>
<evidence type="ECO:0000256" key="6">
    <source>
        <dbReference type="ARBA" id="ARBA00022691"/>
    </source>
</evidence>
<dbReference type="InterPro" id="IPR000878">
    <property type="entry name" value="4pyrrol_Mease"/>
</dbReference>
<evidence type="ECO:0000256" key="9">
    <source>
        <dbReference type="RuleBase" id="RU003960"/>
    </source>
</evidence>
<dbReference type="EC" id="2.1.1.107" evidence="3"/>
<accession>A0ABN1D918</accession>
<evidence type="ECO:0000256" key="5">
    <source>
        <dbReference type="ARBA" id="ARBA00022679"/>
    </source>
</evidence>